<organism evidence="1 2">
    <name type="scientific">Giesbergeria sinuosa</name>
    <dbReference type="NCBI Taxonomy" id="80883"/>
    <lineage>
        <taxon>Bacteria</taxon>
        <taxon>Pseudomonadati</taxon>
        <taxon>Pseudomonadota</taxon>
        <taxon>Betaproteobacteria</taxon>
        <taxon>Burkholderiales</taxon>
        <taxon>Comamonadaceae</taxon>
        <taxon>Giesbergeria</taxon>
    </lineage>
</organism>
<keyword evidence="2" id="KW-1185">Reference proteome</keyword>
<name>A0ABV9QGW6_9BURK</name>
<accession>A0ABV9QGW6</accession>
<proteinExistence type="predicted"/>
<comment type="caution">
    <text evidence="1">The sequence shown here is derived from an EMBL/GenBank/DDBJ whole genome shotgun (WGS) entry which is preliminary data.</text>
</comment>
<evidence type="ECO:0000313" key="2">
    <source>
        <dbReference type="Proteomes" id="UP001596001"/>
    </source>
</evidence>
<dbReference type="RefSeq" id="WP_382433114.1">
    <property type="nucleotide sequence ID" value="NZ_JBHSHJ010000009.1"/>
</dbReference>
<dbReference type="EMBL" id="JBHSHJ010000009">
    <property type="protein sequence ID" value="MFC4789587.1"/>
    <property type="molecule type" value="Genomic_DNA"/>
</dbReference>
<dbReference type="Proteomes" id="UP001596001">
    <property type="component" value="Unassembled WGS sequence"/>
</dbReference>
<evidence type="ECO:0000313" key="1">
    <source>
        <dbReference type="EMBL" id="MFC4789587.1"/>
    </source>
</evidence>
<reference evidence="2" key="1">
    <citation type="journal article" date="2019" name="Int. J. Syst. Evol. Microbiol.">
        <title>The Global Catalogue of Microorganisms (GCM) 10K type strain sequencing project: providing services to taxonomists for standard genome sequencing and annotation.</title>
        <authorList>
            <consortium name="The Broad Institute Genomics Platform"/>
            <consortium name="The Broad Institute Genome Sequencing Center for Infectious Disease"/>
            <person name="Wu L."/>
            <person name="Ma J."/>
        </authorList>
    </citation>
    <scope>NUCLEOTIDE SEQUENCE [LARGE SCALE GENOMIC DNA]</scope>
    <source>
        <strain evidence="2">CCUG 49452</strain>
    </source>
</reference>
<gene>
    <name evidence="1" type="ORF">ACFO6X_11415</name>
</gene>
<sequence length="47" mass="5168">MMVGMGASTQAPRLRLKDTQATVLHPMAHEARQVAAFARHAPISLWL</sequence>
<protein>
    <submittedName>
        <fullName evidence="1">Uncharacterized protein</fullName>
    </submittedName>
</protein>